<evidence type="ECO:0000313" key="1">
    <source>
        <dbReference type="EMBL" id="AUN32583.1"/>
    </source>
</evidence>
<accession>A0A2K9NHN0</accession>
<name>A0A2K9NHN0_9PROT</name>
<dbReference type="InterPro" id="IPR023214">
    <property type="entry name" value="HAD_sf"/>
</dbReference>
<dbReference type="Proteomes" id="UP000234752">
    <property type="component" value="Chromosome eg_2"/>
</dbReference>
<dbReference type="KEGG" id="ncb:C0V82_19805"/>
<sequence>MHRPYRFIANIPVDPGFPAFARMCREHGQPFTILSDGLDRVTYGVMRRLGLSVPIRSNRLESLDDGRWRLGFPHADAGCMTMAGNCKCAGMEAMRGDYGRPPALICYGRSDFCGAGAATHVFAKGRLATHCRDHGIAHQPFAGFQDLTPVFADWLNRHFRPAVAAE</sequence>
<proteinExistence type="predicted"/>
<dbReference type="RefSeq" id="WP_102114116.1">
    <property type="nucleotide sequence ID" value="NZ_BMGN01000007.1"/>
</dbReference>
<organism evidence="1 2">
    <name type="scientific">Niveispirillum cyanobacteriorum</name>
    <dbReference type="NCBI Taxonomy" id="1612173"/>
    <lineage>
        <taxon>Bacteria</taxon>
        <taxon>Pseudomonadati</taxon>
        <taxon>Pseudomonadota</taxon>
        <taxon>Alphaproteobacteria</taxon>
        <taxon>Rhodospirillales</taxon>
        <taxon>Azospirillaceae</taxon>
        <taxon>Niveispirillum</taxon>
    </lineage>
</organism>
<dbReference type="SUPFAM" id="SSF56784">
    <property type="entry name" value="HAD-like"/>
    <property type="match status" value="1"/>
</dbReference>
<dbReference type="AlphaFoldDB" id="A0A2K9NHN0"/>
<dbReference type="InterPro" id="IPR036412">
    <property type="entry name" value="HAD-like_sf"/>
</dbReference>
<dbReference type="Gene3D" id="3.40.50.1000">
    <property type="entry name" value="HAD superfamily/HAD-like"/>
    <property type="match status" value="1"/>
</dbReference>
<keyword evidence="2" id="KW-1185">Reference proteome</keyword>
<dbReference type="OrthoDB" id="9804940at2"/>
<gene>
    <name evidence="1" type="ORF">C0V82_19805</name>
</gene>
<dbReference type="EMBL" id="CP025612">
    <property type="protein sequence ID" value="AUN32583.1"/>
    <property type="molecule type" value="Genomic_DNA"/>
</dbReference>
<reference evidence="1 2" key="1">
    <citation type="submission" date="2017-12" db="EMBL/GenBank/DDBJ databases">
        <title>Genomes of bacteria within cyanobacterial aggregates.</title>
        <authorList>
            <person name="Cai H."/>
        </authorList>
    </citation>
    <scope>NUCLEOTIDE SEQUENCE [LARGE SCALE GENOMIC DNA]</scope>
    <source>
        <strain evidence="1 2">TH16</strain>
    </source>
</reference>
<evidence type="ECO:0000313" key="2">
    <source>
        <dbReference type="Proteomes" id="UP000234752"/>
    </source>
</evidence>
<protein>
    <submittedName>
        <fullName evidence="1">Uncharacterized protein</fullName>
    </submittedName>
</protein>